<evidence type="ECO:0000256" key="7">
    <source>
        <dbReference type="ARBA" id="ARBA00023136"/>
    </source>
</evidence>
<keyword evidence="2 9" id="KW-0813">Transport</keyword>
<dbReference type="AlphaFoldDB" id="A0A5B8UX60"/>
<accession>A0A5B8UX60</accession>
<keyword evidence="5 11" id="KW-0732">Signal</keyword>
<dbReference type="InterPro" id="IPR010917">
    <property type="entry name" value="TonB_rcpt_CS"/>
</dbReference>
<evidence type="ECO:0000256" key="9">
    <source>
        <dbReference type="PROSITE-ProRule" id="PRU01360"/>
    </source>
</evidence>
<dbReference type="GO" id="GO:0044718">
    <property type="term" value="P:siderophore transmembrane transport"/>
    <property type="evidence" value="ECO:0007669"/>
    <property type="project" value="TreeGrafter"/>
</dbReference>
<evidence type="ECO:0000259" key="13">
    <source>
        <dbReference type="Pfam" id="PF07715"/>
    </source>
</evidence>
<sequence>MPMAKIYPILICMLFSFPCLAQGGYTDSLKHDTTRHLPGVTVRGYLTEQPVLGVPASVSVIGAAQLKLQPGSSLVPALNTVPGVRMEERSPGSYRLSIRGSLLRSPFGVRDVKIYYDEIPLTDAGGNTYLNAIDPNSVQGIEVLKGPDGSLFGANSGGVVLLNPVNRYNDSSYLAAGLGGGSYGLVRQSASLQNHSGNNQLNISEAYQTAAGYRQNSNMDRTYLQAFDKVSFSQKDQLKLMGLYSALNYETPGGLTLTQFQSDPQLARLATKTIPGSIQQHAGIRQKMLFGGAVNEWHLSERIRNVTSVFGTYVDFTNPFITTYNQRYEGTYGLRSYFEWSGKPDTAINWKVNLGLEWQQTNSDINSYGNRAGVRDTAQALDKIHTNQHFIFARYLADFNQKLHLEAALSLNFYNYQFRNVFPNNEALFTNRTFTPQLMPRIALSYQLTNNFIWRASVSRGYSTPTTTEIRPTDQVVNNSLKAEDGWNYETGARLRNADESIFLDASVFYYDLHNAIVPQQNANGTAYYVNAGDTHQPGFEVYFSNWLIRRNSSNFIRGLQFNLSVTLDKFTFANYNENGVNYSGNKLTGVPEQVFVSSLQARLPNGFYLFAQYNYTSKLPLNDANTAFAGAYHLIQFKGGWEHRWGKARLSFYAGADNLLNQKYSLGNDLNAVGNRYYNAAAPRNYYAGMNVMF</sequence>
<evidence type="ECO:0000259" key="12">
    <source>
        <dbReference type="Pfam" id="PF00593"/>
    </source>
</evidence>
<keyword evidence="15" id="KW-1185">Reference proteome</keyword>
<dbReference type="InterPro" id="IPR039426">
    <property type="entry name" value="TonB-dep_rcpt-like"/>
</dbReference>
<dbReference type="InterPro" id="IPR012910">
    <property type="entry name" value="Plug_dom"/>
</dbReference>
<gene>
    <name evidence="14" type="ORF">FRZ54_10085</name>
</gene>
<keyword evidence="7 9" id="KW-0472">Membrane</keyword>
<organism evidence="14 15">
    <name type="scientific">Mucilaginibacter ginsenosidivorans</name>
    <dbReference type="NCBI Taxonomy" id="398053"/>
    <lineage>
        <taxon>Bacteria</taxon>
        <taxon>Pseudomonadati</taxon>
        <taxon>Bacteroidota</taxon>
        <taxon>Sphingobacteriia</taxon>
        <taxon>Sphingobacteriales</taxon>
        <taxon>Sphingobacteriaceae</taxon>
        <taxon>Mucilaginibacter</taxon>
    </lineage>
</organism>
<keyword evidence="6 10" id="KW-0798">TonB box</keyword>
<dbReference type="Gene3D" id="2.170.130.10">
    <property type="entry name" value="TonB-dependent receptor, plug domain"/>
    <property type="match status" value="1"/>
</dbReference>
<evidence type="ECO:0000256" key="10">
    <source>
        <dbReference type="RuleBase" id="RU003357"/>
    </source>
</evidence>
<evidence type="ECO:0000256" key="5">
    <source>
        <dbReference type="ARBA" id="ARBA00022729"/>
    </source>
</evidence>
<evidence type="ECO:0000256" key="6">
    <source>
        <dbReference type="ARBA" id="ARBA00023077"/>
    </source>
</evidence>
<dbReference type="InterPro" id="IPR036942">
    <property type="entry name" value="Beta-barrel_TonB_sf"/>
</dbReference>
<dbReference type="Pfam" id="PF00593">
    <property type="entry name" value="TonB_dep_Rec_b-barrel"/>
    <property type="match status" value="1"/>
</dbReference>
<dbReference type="Proteomes" id="UP000321479">
    <property type="component" value="Chromosome"/>
</dbReference>
<evidence type="ECO:0000256" key="1">
    <source>
        <dbReference type="ARBA" id="ARBA00004571"/>
    </source>
</evidence>
<evidence type="ECO:0000313" key="14">
    <source>
        <dbReference type="EMBL" id="QEC62911.1"/>
    </source>
</evidence>
<comment type="similarity">
    <text evidence="9 10">Belongs to the TonB-dependent receptor family.</text>
</comment>
<feature type="domain" description="TonB-dependent receptor plug" evidence="13">
    <location>
        <begin position="53"/>
        <end position="159"/>
    </location>
</feature>
<proteinExistence type="inferred from homology"/>
<feature type="signal peptide" evidence="11">
    <location>
        <begin position="1"/>
        <end position="21"/>
    </location>
</feature>
<feature type="domain" description="TonB-dependent receptor-like beta-barrel" evidence="12">
    <location>
        <begin position="276"/>
        <end position="660"/>
    </location>
</feature>
<dbReference type="PROSITE" id="PS01156">
    <property type="entry name" value="TONB_DEPENDENT_REC_2"/>
    <property type="match status" value="1"/>
</dbReference>
<dbReference type="Pfam" id="PF07715">
    <property type="entry name" value="Plug"/>
    <property type="match status" value="1"/>
</dbReference>
<dbReference type="InterPro" id="IPR037066">
    <property type="entry name" value="Plug_dom_sf"/>
</dbReference>
<dbReference type="GO" id="GO:0009279">
    <property type="term" value="C:cell outer membrane"/>
    <property type="evidence" value="ECO:0007669"/>
    <property type="project" value="UniProtKB-SubCell"/>
</dbReference>
<evidence type="ECO:0000256" key="11">
    <source>
        <dbReference type="SAM" id="SignalP"/>
    </source>
</evidence>
<keyword evidence="8 9" id="KW-0998">Cell outer membrane</keyword>
<dbReference type="GO" id="GO:0015344">
    <property type="term" value="F:siderophore uptake transmembrane transporter activity"/>
    <property type="evidence" value="ECO:0007669"/>
    <property type="project" value="TreeGrafter"/>
</dbReference>
<dbReference type="PANTHER" id="PTHR30069">
    <property type="entry name" value="TONB-DEPENDENT OUTER MEMBRANE RECEPTOR"/>
    <property type="match status" value="1"/>
</dbReference>
<dbReference type="InterPro" id="IPR000531">
    <property type="entry name" value="Beta-barrel_TonB"/>
</dbReference>
<dbReference type="Gene3D" id="2.40.170.20">
    <property type="entry name" value="TonB-dependent receptor, beta-barrel domain"/>
    <property type="match status" value="1"/>
</dbReference>
<keyword evidence="4 9" id="KW-0812">Transmembrane</keyword>
<dbReference type="PANTHER" id="PTHR30069:SF28">
    <property type="entry name" value="TONB-DEPENDENT RECEPTOR YNCD-RELATED"/>
    <property type="match status" value="1"/>
</dbReference>
<keyword evidence="3 9" id="KW-1134">Transmembrane beta strand</keyword>
<dbReference type="OrthoDB" id="9782587at2"/>
<evidence type="ECO:0000256" key="8">
    <source>
        <dbReference type="ARBA" id="ARBA00023237"/>
    </source>
</evidence>
<reference evidence="14 15" key="1">
    <citation type="journal article" date="2017" name="Curr. Microbiol.">
        <title>Mucilaginibacter ginsenosidivorans sp. nov., Isolated from Soil of Ginseng Field.</title>
        <authorList>
            <person name="Kim M.M."/>
            <person name="Siddiqi M.Z."/>
            <person name="Im W.T."/>
        </authorList>
    </citation>
    <scope>NUCLEOTIDE SEQUENCE [LARGE SCALE GENOMIC DNA]</scope>
    <source>
        <strain evidence="14 15">Gsoil 3017</strain>
    </source>
</reference>
<comment type="subcellular location">
    <subcellularLocation>
        <location evidence="1 9">Cell outer membrane</location>
        <topology evidence="1 9">Multi-pass membrane protein</topology>
    </subcellularLocation>
</comment>
<evidence type="ECO:0000313" key="15">
    <source>
        <dbReference type="Proteomes" id="UP000321479"/>
    </source>
</evidence>
<evidence type="ECO:0000256" key="4">
    <source>
        <dbReference type="ARBA" id="ARBA00022692"/>
    </source>
</evidence>
<protein>
    <submittedName>
        <fullName evidence="14">TonB-dependent receptor</fullName>
    </submittedName>
</protein>
<keyword evidence="14" id="KW-0675">Receptor</keyword>
<feature type="chain" id="PRO_5023040442" evidence="11">
    <location>
        <begin position="22"/>
        <end position="695"/>
    </location>
</feature>
<name>A0A5B8UX60_9SPHI</name>
<dbReference type="PROSITE" id="PS52016">
    <property type="entry name" value="TONB_DEPENDENT_REC_3"/>
    <property type="match status" value="1"/>
</dbReference>
<dbReference type="EMBL" id="CP042436">
    <property type="protein sequence ID" value="QEC62911.1"/>
    <property type="molecule type" value="Genomic_DNA"/>
</dbReference>
<evidence type="ECO:0000256" key="3">
    <source>
        <dbReference type="ARBA" id="ARBA00022452"/>
    </source>
</evidence>
<dbReference type="SUPFAM" id="SSF56935">
    <property type="entry name" value="Porins"/>
    <property type="match status" value="1"/>
</dbReference>
<dbReference type="KEGG" id="mgin:FRZ54_10085"/>
<evidence type="ECO:0000256" key="2">
    <source>
        <dbReference type="ARBA" id="ARBA00022448"/>
    </source>
</evidence>